<dbReference type="AlphaFoldDB" id="A0A366E5K0"/>
<keyword evidence="3 7" id="KW-0032">Aminotransferase</keyword>
<dbReference type="RefSeq" id="WP_113974941.1">
    <property type="nucleotide sequence ID" value="NZ_QNRE01000001.1"/>
</dbReference>
<dbReference type="SUPFAM" id="SSF53383">
    <property type="entry name" value="PLP-dependent transferases"/>
    <property type="match status" value="1"/>
</dbReference>
<evidence type="ECO:0000256" key="6">
    <source>
        <dbReference type="SAM" id="MobiDB-lite"/>
    </source>
</evidence>
<keyword evidence="4 7" id="KW-0808">Transferase</keyword>
<dbReference type="EMBL" id="QNRE01000001">
    <property type="protein sequence ID" value="RBO96784.1"/>
    <property type="molecule type" value="Genomic_DNA"/>
</dbReference>
<feature type="region of interest" description="Disordered" evidence="6">
    <location>
        <begin position="468"/>
        <end position="495"/>
    </location>
</feature>
<dbReference type="GO" id="GO:0030170">
    <property type="term" value="F:pyridoxal phosphate binding"/>
    <property type="evidence" value="ECO:0007669"/>
    <property type="project" value="InterPro"/>
</dbReference>
<dbReference type="SUPFAM" id="SSF51735">
    <property type="entry name" value="NAD(P)-binding Rossmann-fold domains"/>
    <property type="match status" value="1"/>
</dbReference>
<dbReference type="PROSITE" id="PS00600">
    <property type="entry name" value="AA_TRANSFER_CLASS_3"/>
    <property type="match status" value="1"/>
</dbReference>
<dbReference type="Pfam" id="PF00202">
    <property type="entry name" value="Aminotran_3"/>
    <property type="match status" value="1"/>
</dbReference>
<accession>A0A366E5K0</accession>
<comment type="caution">
    <text evidence="7">The sequence shown here is derived from an EMBL/GenBank/DDBJ whole genome shotgun (WGS) entry which is preliminary data.</text>
</comment>
<comment type="cofactor">
    <cofactor evidence="1">
        <name>pyridoxal 5'-phosphate</name>
        <dbReference type="ChEBI" id="CHEBI:597326"/>
    </cofactor>
</comment>
<dbReference type="PANTHER" id="PTHR11986">
    <property type="entry name" value="AMINOTRANSFERASE CLASS III"/>
    <property type="match status" value="1"/>
</dbReference>
<dbReference type="CDD" id="cd00610">
    <property type="entry name" value="OAT_like"/>
    <property type="match status" value="1"/>
</dbReference>
<dbReference type="GO" id="GO:0008483">
    <property type="term" value="F:transaminase activity"/>
    <property type="evidence" value="ECO:0007669"/>
    <property type="project" value="UniProtKB-KW"/>
</dbReference>
<evidence type="ECO:0000256" key="2">
    <source>
        <dbReference type="ARBA" id="ARBA00022571"/>
    </source>
</evidence>
<evidence type="ECO:0000313" key="8">
    <source>
        <dbReference type="Proteomes" id="UP000252586"/>
    </source>
</evidence>
<dbReference type="InterPro" id="IPR050103">
    <property type="entry name" value="Class-III_PLP-dep_AT"/>
</dbReference>
<dbReference type="PANTHER" id="PTHR11986:SF79">
    <property type="entry name" value="ACETYLORNITHINE AMINOTRANSFERASE, MITOCHONDRIAL"/>
    <property type="match status" value="1"/>
</dbReference>
<evidence type="ECO:0000313" key="7">
    <source>
        <dbReference type="EMBL" id="RBO96784.1"/>
    </source>
</evidence>
<dbReference type="OrthoDB" id="9765468at2"/>
<dbReference type="FunFam" id="3.40.640.10:FF:000004">
    <property type="entry name" value="Acetylornithine aminotransferase"/>
    <property type="match status" value="1"/>
</dbReference>
<dbReference type="Gene3D" id="3.40.640.10">
    <property type="entry name" value="Type I PLP-dependent aspartate aminotransferase-like (Major domain)"/>
    <property type="match status" value="1"/>
</dbReference>
<dbReference type="Gene3D" id="3.40.50.720">
    <property type="entry name" value="NAD(P)-binding Rossmann-like Domain"/>
    <property type="match status" value="1"/>
</dbReference>
<dbReference type="InterPro" id="IPR049704">
    <property type="entry name" value="Aminotrans_3_PPA_site"/>
</dbReference>
<dbReference type="Proteomes" id="UP000252586">
    <property type="component" value="Unassembled WGS sequence"/>
</dbReference>
<evidence type="ECO:0000256" key="3">
    <source>
        <dbReference type="ARBA" id="ARBA00022576"/>
    </source>
</evidence>
<dbReference type="InterPro" id="IPR015422">
    <property type="entry name" value="PyrdxlP-dep_Trfase_small"/>
</dbReference>
<keyword evidence="5" id="KW-0663">Pyridoxal phosphate</keyword>
<dbReference type="STRING" id="1210090.GCA_001613185_02966"/>
<evidence type="ECO:0000256" key="5">
    <source>
        <dbReference type="ARBA" id="ARBA00022898"/>
    </source>
</evidence>
<gene>
    <name evidence="7" type="ORF">DFR74_101801</name>
</gene>
<evidence type="ECO:0000256" key="4">
    <source>
        <dbReference type="ARBA" id="ARBA00022679"/>
    </source>
</evidence>
<organism evidence="7 8">
    <name type="scientific">Nocardia puris</name>
    <dbReference type="NCBI Taxonomy" id="208602"/>
    <lineage>
        <taxon>Bacteria</taxon>
        <taxon>Bacillati</taxon>
        <taxon>Actinomycetota</taxon>
        <taxon>Actinomycetes</taxon>
        <taxon>Mycobacteriales</taxon>
        <taxon>Nocardiaceae</taxon>
        <taxon>Nocardia</taxon>
    </lineage>
</organism>
<dbReference type="GO" id="GO:0006526">
    <property type="term" value="P:L-arginine biosynthetic process"/>
    <property type="evidence" value="ECO:0007669"/>
    <property type="project" value="UniProtKB-KW"/>
</dbReference>
<proteinExistence type="predicted"/>
<reference evidence="7 8" key="1">
    <citation type="submission" date="2018-06" db="EMBL/GenBank/DDBJ databases">
        <title>Genomic Encyclopedia of Type Strains, Phase IV (KMG-IV): sequencing the most valuable type-strain genomes for metagenomic binning, comparative biology and taxonomic classification.</title>
        <authorList>
            <person name="Goeker M."/>
        </authorList>
    </citation>
    <scope>NUCLEOTIDE SEQUENCE [LARGE SCALE GENOMIC DNA]</scope>
    <source>
        <strain evidence="7 8">DSM 44599</strain>
    </source>
</reference>
<protein>
    <submittedName>
        <fullName evidence="7">Acetylornithine/succinyldiaminopimelate/putresci ne aminotransferase</fullName>
    </submittedName>
</protein>
<keyword evidence="2" id="KW-0055">Arginine biosynthesis</keyword>
<dbReference type="InterPro" id="IPR005814">
    <property type="entry name" value="Aminotrans_3"/>
</dbReference>
<keyword evidence="2" id="KW-0028">Amino-acid biosynthesis</keyword>
<dbReference type="InterPro" id="IPR015424">
    <property type="entry name" value="PyrdxlP-dep_Trfase"/>
</dbReference>
<dbReference type="Gene3D" id="3.90.1150.10">
    <property type="entry name" value="Aspartate Aminotransferase, domain 1"/>
    <property type="match status" value="1"/>
</dbReference>
<evidence type="ECO:0000256" key="1">
    <source>
        <dbReference type="ARBA" id="ARBA00001933"/>
    </source>
</evidence>
<dbReference type="GO" id="GO:0042802">
    <property type="term" value="F:identical protein binding"/>
    <property type="evidence" value="ECO:0007669"/>
    <property type="project" value="TreeGrafter"/>
</dbReference>
<sequence>MTSETHAPSDRRARLQSELRRRLAAAHRAQTTGAGDAYLRHVNPHLARLLAALDLDKHYVRGTGTELYDAAGTRYLDFAGAYGALPFGHDPGPVWAAIERARATGLPVFVQPSILDAAGDLAARLAAVAPGQLSRVTFVNSGAEATEIAIKIARAATGRLGVLSTHDGFHGKTLGALSATGRLDYQRAFGVPVPHFDRIPFGSATELERALGERPGHYAMFLVEPIQGEGGVRVPYDGYLGDIRRICDRHGVLLAFDEVQTGLGRTGRMFAAEHDGAAPDILTVAKALGGGVLPMGAVLCRPEMATEDFALRHTSTFAGNALGARVGAAVLDELLRDERAVIRSAERAGRLLLDGLRAIAVRHPGVITDVRGRGLLIGVELSGDIGLGGRQGLIGSIADQANLAMVLTSYLLNVQRIRLAPTLFGTRVLRVEPPLTVEAQECETFLAAMESAIATVAAGDTARLVGHLVGRPPESDPPARRPVAASARNPRPRGGDRRFGFIAHPLDLDSLLDFDPALEVFDHGERAALLTRMAQAASVLNPAPFLIGTGRIDSVGDCAYGEIFGLPYTAEGLLRLPGPEAVRLVREAVDLALHRGADIVGLGAYSSIVTANGMALGGYADRITTGNSFTAAASLDAIRRVCEERGVARHDLTAAVLGGGGAIGRTIARALAREVRVLRMVGRAGATDAVSRLREAAVAVCERAAASGEGPLALAARHSGRTGTALVDFLLEHGHLSLDTDPVGAARDAEVVVAATSAPRTLLAAADFARDAVVCDVAQPPNIPADIARARPDLTVFDGGIVELPAGHDFGVRYGLPPGLTYACMAETMVTALSGERELSSLGTDLDDAAISRLATLADRHGFRLARATTWRPDHRTDRKEPR</sequence>
<keyword evidence="8" id="KW-1185">Reference proteome</keyword>
<dbReference type="InterPro" id="IPR036291">
    <property type="entry name" value="NAD(P)-bd_dom_sf"/>
</dbReference>
<name>A0A366E5K0_9NOCA</name>
<dbReference type="InterPro" id="IPR015421">
    <property type="entry name" value="PyrdxlP-dep_Trfase_major"/>
</dbReference>